<dbReference type="Pfam" id="PF00078">
    <property type="entry name" value="RVT_1"/>
    <property type="match status" value="1"/>
</dbReference>
<dbReference type="KEGG" id="tgb:HG536_0C02160"/>
<dbReference type="InterPro" id="IPR043502">
    <property type="entry name" value="DNA/RNA_pol_sf"/>
</dbReference>
<evidence type="ECO:0000313" key="2">
    <source>
        <dbReference type="EMBL" id="QLL32047.1"/>
    </source>
</evidence>
<dbReference type="InterPro" id="IPR051320">
    <property type="entry name" value="Viral_Replic_Matur_Polypro"/>
</dbReference>
<dbReference type="GeneID" id="59325184"/>
<dbReference type="EMBL" id="CP059248">
    <property type="protein sequence ID" value="QLL32047.1"/>
    <property type="molecule type" value="Genomic_DNA"/>
</dbReference>
<dbReference type="SUPFAM" id="SSF56672">
    <property type="entry name" value="DNA/RNA polymerases"/>
    <property type="match status" value="1"/>
</dbReference>
<reference evidence="2 3" key="1">
    <citation type="submission" date="2020-06" db="EMBL/GenBank/DDBJ databases">
        <title>The yeast mating-type switching endonuclease HO is a domesticated member of an unorthodox homing genetic element family.</title>
        <authorList>
            <person name="Coughlan A.Y."/>
            <person name="Lombardi L."/>
            <person name="Braun-Galleani S."/>
            <person name="Martos A.R."/>
            <person name="Galeote V."/>
            <person name="Bigey F."/>
            <person name="Dequin S."/>
            <person name="Byrne K.P."/>
            <person name="Wolfe K.H."/>
        </authorList>
    </citation>
    <scope>NUCLEOTIDE SEQUENCE [LARGE SCALE GENOMIC DNA]</scope>
    <source>
        <strain evidence="2 3">CBS764</strain>
    </source>
</reference>
<dbReference type="CDD" id="cd01647">
    <property type="entry name" value="RT_LTR"/>
    <property type="match status" value="1"/>
</dbReference>
<evidence type="ECO:0000313" key="3">
    <source>
        <dbReference type="Proteomes" id="UP000515788"/>
    </source>
</evidence>
<dbReference type="Gene3D" id="3.30.70.270">
    <property type="match status" value="2"/>
</dbReference>
<dbReference type="RefSeq" id="XP_037138722.1">
    <property type="nucleotide sequence ID" value="XM_037282827.1"/>
</dbReference>
<protein>
    <recommendedName>
        <fullName evidence="1">Reverse transcriptase domain-containing protein</fullName>
    </recommendedName>
</protein>
<dbReference type="InterPro" id="IPR043128">
    <property type="entry name" value="Rev_trsase/Diguanyl_cyclase"/>
</dbReference>
<organism evidence="2 3">
    <name type="scientific">Torulaspora globosa</name>
    <dbReference type="NCBI Taxonomy" id="48254"/>
    <lineage>
        <taxon>Eukaryota</taxon>
        <taxon>Fungi</taxon>
        <taxon>Dikarya</taxon>
        <taxon>Ascomycota</taxon>
        <taxon>Saccharomycotina</taxon>
        <taxon>Saccharomycetes</taxon>
        <taxon>Saccharomycetales</taxon>
        <taxon>Saccharomycetaceae</taxon>
        <taxon>Torulaspora</taxon>
    </lineage>
</organism>
<accession>A0A7G3ZEW1</accession>
<dbReference type="Proteomes" id="UP000515788">
    <property type="component" value="Chromosome 3"/>
</dbReference>
<sequence length="151" mass="17687">MPFGLVNASPTFARCMADIFRDLDFVLVYLDDILVMSKSHKEHCHHLDQVLSRLKEHQLIDKEKKCRFFQREVQFLGCNLSARGIKPLQDKCERDNALPICKTVKEAQRFLGMIKYYRRFIPQCSQIARPIIDFVAKKTTWGSFQDSAFKK</sequence>
<dbReference type="InterPro" id="IPR000477">
    <property type="entry name" value="RT_dom"/>
</dbReference>
<keyword evidence="3" id="KW-1185">Reference proteome</keyword>
<gene>
    <name evidence="2" type="ORF">HG536_0C02160</name>
</gene>
<name>A0A7G3ZEW1_9SACH</name>
<dbReference type="PANTHER" id="PTHR33064:SF37">
    <property type="entry name" value="RIBONUCLEASE H"/>
    <property type="match status" value="1"/>
</dbReference>
<dbReference type="FunFam" id="3.30.70.270:FF:000003">
    <property type="entry name" value="Transposon Ty3-G Gag-Pol polyprotein"/>
    <property type="match status" value="1"/>
</dbReference>
<dbReference type="PANTHER" id="PTHR33064">
    <property type="entry name" value="POL PROTEIN"/>
    <property type="match status" value="1"/>
</dbReference>
<dbReference type="AlphaFoldDB" id="A0A7G3ZEW1"/>
<feature type="domain" description="Reverse transcriptase" evidence="1">
    <location>
        <begin position="1"/>
        <end position="80"/>
    </location>
</feature>
<dbReference type="OrthoDB" id="4488294at2759"/>
<evidence type="ECO:0000259" key="1">
    <source>
        <dbReference type="Pfam" id="PF00078"/>
    </source>
</evidence>
<proteinExistence type="predicted"/>